<dbReference type="InterPro" id="IPR050712">
    <property type="entry name" value="NAD(P)H-dep_reductase"/>
</dbReference>
<dbReference type="GO" id="GO:0010181">
    <property type="term" value="F:FMN binding"/>
    <property type="evidence" value="ECO:0007669"/>
    <property type="project" value="TreeGrafter"/>
</dbReference>
<dbReference type="PANTHER" id="PTHR30543">
    <property type="entry name" value="CHROMATE REDUCTASE"/>
    <property type="match status" value="1"/>
</dbReference>
<gene>
    <name evidence="2" type="ORF">MNBD_GAMMA07-2028</name>
</gene>
<proteinExistence type="predicted"/>
<dbReference type="AlphaFoldDB" id="A0A3B0X614"/>
<dbReference type="SUPFAM" id="SSF52218">
    <property type="entry name" value="Flavoproteins"/>
    <property type="match status" value="1"/>
</dbReference>
<dbReference type="Pfam" id="PF03358">
    <property type="entry name" value="FMN_red"/>
    <property type="match status" value="1"/>
</dbReference>
<dbReference type="GO" id="GO:0016491">
    <property type="term" value="F:oxidoreductase activity"/>
    <property type="evidence" value="ECO:0007669"/>
    <property type="project" value="InterPro"/>
</dbReference>
<name>A0A3B0X614_9ZZZZ</name>
<protein>
    <submittedName>
        <fullName evidence="2">NADPH:quinone oxidoreductase</fullName>
    </submittedName>
</protein>
<organism evidence="2">
    <name type="scientific">hydrothermal vent metagenome</name>
    <dbReference type="NCBI Taxonomy" id="652676"/>
    <lineage>
        <taxon>unclassified sequences</taxon>
        <taxon>metagenomes</taxon>
        <taxon>ecological metagenomes</taxon>
    </lineage>
</organism>
<reference evidence="2" key="1">
    <citation type="submission" date="2018-06" db="EMBL/GenBank/DDBJ databases">
        <authorList>
            <person name="Zhirakovskaya E."/>
        </authorList>
    </citation>
    <scope>NUCLEOTIDE SEQUENCE</scope>
</reference>
<dbReference type="GO" id="GO:0005829">
    <property type="term" value="C:cytosol"/>
    <property type="evidence" value="ECO:0007669"/>
    <property type="project" value="TreeGrafter"/>
</dbReference>
<evidence type="ECO:0000259" key="1">
    <source>
        <dbReference type="Pfam" id="PF03358"/>
    </source>
</evidence>
<evidence type="ECO:0000313" key="2">
    <source>
        <dbReference type="EMBL" id="VAW56989.1"/>
    </source>
</evidence>
<dbReference type="PANTHER" id="PTHR30543:SF21">
    <property type="entry name" value="NAD(P)H-DEPENDENT FMN REDUCTASE LOT6"/>
    <property type="match status" value="1"/>
</dbReference>
<dbReference type="InterPro" id="IPR029039">
    <property type="entry name" value="Flavoprotein-like_sf"/>
</dbReference>
<feature type="domain" description="NADPH-dependent FMN reductase-like" evidence="1">
    <location>
        <begin position="1"/>
        <end position="138"/>
    </location>
</feature>
<dbReference type="InterPro" id="IPR005025">
    <property type="entry name" value="FMN_Rdtase-like_dom"/>
</dbReference>
<dbReference type="Gene3D" id="3.40.50.360">
    <property type="match status" value="1"/>
</dbReference>
<accession>A0A3B0X614</accession>
<sequence>MKILALSGSLRAASYNTAMLEAMKKLAPETIEINVYKKLDNLPLFNPDLNEDETASYQDLKQCLAESQGLIIASPEYAHGISGVLKNALDWLVAGEEFVDMPLALLNASPRASHAQAALREVVTTMSGCIVDEACVSVPLLGSALDKNGMLQNKEISALLTLSLNEFYLAITKRGCYGGNH</sequence>
<dbReference type="EMBL" id="UOFF01000315">
    <property type="protein sequence ID" value="VAW56989.1"/>
    <property type="molecule type" value="Genomic_DNA"/>
</dbReference>